<feature type="signal peptide" evidence="2">
    <location>
        <begin position="1"/>
        <end position="26"/>
    </location>
</feature>
<gene>
    <name evidence="3" type="ORF">HMPREF9004_1419</name>
</gene>
<name>N6WB81_9ACTO</name>
<accession>N6WB81</accession>
<evidence type="ECO:0000313" key="3">
    <source>
        <dbReference type="EMBL" id="ENO17509.1"/>
    </source>
</evidence>
<dbReference type="EMBL" id="AQHZ01000024">
    <property type="protein sequence ID" value="ENO17509.1"/>
    <property type="molecule type" value="Genomic_DNA"/>
</dbReference>
<dbReference type="OrthoDB" id="4954224at2"/>
<dbReference type="PATRIC" id="fig|888050.3.peg.1357"/>
<proteinExistence type="predicted"/>
<dbReference type="STRING" id="888050.HMPREF9004_1419"/>
<evidence type="ECO:0000313" key="4">
    <source>
        <dbReference type="Proteomes" id="UP000013015"/>
    </source>
</evidence>
<protein>
    <recommendedName>
        <fullName evidence="5">Alternate signal-mediated exported protein</fullName>
    </recommendedName>
</protein>
<feature type="chain" id="PRO_5004127153" description="Alternate signal-mediated exported protein" evidence="2">
    <location>
        <begin position="27"/>
        <end position="212"/>
    </location>
</feature>
<dbReference type="Proteomes" id="UP000013015">
    <property type="component" value="Unassembled WGS sequence"/>
</dbReference>
<evidence type="ECO:0000256" key="2">
    <source>
        <dbReference type="SAM" id="SignalP"/>
    </source>
</evidence>
<organism evidence="3 4">
    <name type="scientific">Schaalia cardiffensis F0333</name>
    <dbReference type="NCBI Taxonomy" id="888050"/>
    <lineage>
        <taxon>Bacteria</taxon>
        <taxon>Bacillati</taxon>
        <taxon>Actinomycetota</taxon>
        <taxon>Actinomycetes</taxon>
        <taxon>Actinomycetales</taxon>
        <taxon>Actinomycetaceae</taxon>
        <taxon>Schaalia</taxon>
    </lineage>
</organism>
<sequence>MSRNTRAALAITAAVALLAGSGASFARWYDEKALSDANVTTGVLSIEQTPGSESWLINTPDSDDTADATVPFDPANDKIVPGDVVTYSTTFTLHLEGKNLRASAALLPEGLDTSVDGLSVSSEFDCGSANLAALTQADNGATCTAKATIVYEQGSKDNSTSAFPELRGNSTKEPHSEGWAKAPAEQSVAVEITGFKVVLEQNLRPAQVPFGG</sequence>
<reference evidence="3 4" key="1">
    <citation type="submission" date="2013-03" db="EMBL/GenBank/DDBJ databases">
        <title>Reference genome for the Human Microbiome Project.</title>
        <authorList>
            <person name="Aqrawi P."/>
            <person name="Ayvaz T."/>
            <person name="Bess C."/>
            <person name="Blankenburg K."/>
            <person name="Coyle M."/>
            <person name="Deng J."/>
            <person name="Forbes L."/>
            <person name="Fowler G."/>
            <person name="Francisco L."/>
            <person name="Fu Q."/>
            <person name="Gibbs R."/>
            <person name="Gross S."/>
            <person name="Gubbala S."/>
            <person name="Hale W."/>
            <person name="Hemphill L."/>
            <person name="Highlander S."/>
            <person name="Hirani K."/>
            <person name="Jackson L."/>
            <person name="Jakkamsetti A."/>
            <person name="Javaid M."/>
            <person name="Jayaseelan J.C."/>
            <person name="Jiang H."/>
            <person name="Joshi V."/>
            <person name="Korchina V."/>
            <person name="Kovar C."/>
            <person name="Lara F."/>
            <person name="Lee S."/>
            <person name="Liu Y."/>
            <person name="Mata R."/>
            <person name="Mathew T."/>
            <person name="Munidasa M."/>
            <person name="Muzny D."/>
            <person name="Nazareth L."/>
            <person name="Ngo R."/>
            <person name="Nguyen L."/>
            <person name="Nguyen N."/>
            <person name="Okwuonu G."/>
            <person name="Ongeri F."/>
            <person name="Palculict T."/>
            <person name="Patil S."/>
            <person name="Petrosino J."/>
            <person name="Pham C."/>
            <person name="Pham P."/>
            <person name="Pu L.-L."/>
            <person name="Qin X."/>
            <person name="Qu J."/>
            <person name="Reid J."/>
            <person name="Ross M."/>
            <person name="Ruth R."/>
            <person name="Saada N."/>
            <person name="San Lucas F."/>
            <person name="Santibanez J."/>
            <person name="Shang Y."/>
            <person name="Simmons D."/>
            <person name="Song X.-Z."/>
            <person name="Tang L.-Y."/>
            <person name="Thornton R."/>
            <person name="Warren J."/>
            <person name="Weissenberger G."/>
            <person name="Wilczek-Boney K."/>
            <person name="Worley K."/>
            <person name="Youmans B."/>
            <person name="Zhang J."/>
            <person name="Zhang L."/>
            <person name="Zhao Z."/>
            <person name="Zhou C."/>
            <person name="Zhu D."/>
            <person name="Zhu Y."/>
        </authorList>
    </citation>
    <scope>NUCLEOTIDE SEQUENCE [LARGE SCALE GENOMIC DNA]</scope>
    <source>
        <strain evidence="3 4">F0333</strain>
    </source>
</reference>
<dbReference type="InterPro" id="IPR024006">
    <property type="entry name" value="Alt_signal_exp_actinobact"/>
</dbReference>
<dbReference type="AlphaFoldDB" id="N6WB81"/>
<dbReference type="RefSeq" id="WP_005963713.1">
    <property type="nucleotide sequence ID" value="NZ_CP040505.1"/>
</dbReference>
<evidence type="ECO:0000256" key="1">
    <source>
        <dbReference type="SAM" id="MobiDB-lite"/>
    </source>
</evidence>
<feature type="region of interest" description="Disordered" evidence="1">
    <location>
        <begin position="157"/>
        <end position="183"/>
    </location>
</feature>
<dbReference type="NCBIfam" id="TIGR04089">
    <property type="entry name" value="exp_by_SipW_III"/>
    <property type="match status" value="1"/>
</dbReference>
<keyword evidence="2" id="KW-0732">Signal</keyword>
<evidence type="ECO:0008006" key="5">
    <source>
        <dbReference type="Google" id="ProtNLM"/>
    </source>
</evidence>
<dbReference type="HOGENOM" id="CLU_119957_0_0_11"/>
<keyword evidence="4" id="KW-1185">Reference proteome</keyword>
<comment type="caution">
    <text evidence="3">The sequence shown here is derived from an EMBL/GenBank/DDBJ whole genome shotgun (WGS) entry which is preliminary data.</text>
</comment>